<protein>
    <submittedName>
        <fullName evidence="2">Uncharacterized protein</fullName>
    </submittedName>
</protein>
<proteinExistence type="predicted"/>
<gene>
    <name evidence="2" type="ORF">HAND00432_LOCUS15903</name>
</gene>
<dbReference type="AlphaFoldDB" id="A0A7S1H291"/>
<accession>A0A7S1H291</accession>
<dbReference type="EMBL" id="HBFX01026153">
    <property type="protein sequence ID" value="CAD8962898.1"/>
    <property type="molecule type" value="Transcribed_RNA"/>
</dbReference>
<organism evidence="2">
    <name type="scientific">Hemiselmis andersenii</name>
    <name type="common">Cryptophyte alga</name>
    <dbReference type="NCBI Taxonomy" id="464988"/>
    <lineage>
        <taxon>Eukaryota</taxon>
        <taxon>Cryptophyceae</taxon>
        <taxon>Cryptomonadales</taxon>
        <taxon>Hemiselmidaceae</taxon>
        <taxon>Hemiselmis</taxon>
    </lineage>
</organism>
<reference evidence="2" key="1">
    <citation type="submission" date="2021-01" db="EMBL/GenBank/DDBJ databases">
        <authorList>
            <person name="Corre E."/>
            <person name="Pelletier E."/>
            <person name="Niang G."/>
            <person name="Scheremetjew M."/>
            <person name="Finn R."/>
            <person name="Kale V."/>
            <person name="Holt S."/>
            <person name="Cochrane G."/>
            <person name="Meng A."/>
            <person name="Brown T."/>
            <person name="Cohen L."/>
        </authorList>
    </citation>
    <scope>NUCLEOTIDE SEQUENCE</scope>
    <source>
        <strain evidence="2">CCMP644</strain>
    </source>
</reference>
<sequence length="165" mass="17625">MGSALKGSGLMRVPPPPGFPPCIDAVSLLSLTHRNNNSRFFKDVRLVPSEASRAKAGAAASAPERRAQPSVPKESQAEGFFRMERKKSSVKAPLVPASGPFRIGGRVGGSGAPGFRATRNGGRPGDGMWNPLVDEQINCAREVRERLHVKNGMGYTPAPVLPFHE</sequence>
<feature type="region of interest" description="Disordered" evidence="1">
    <location>
        <begin position="54"/>
        <end position="113"/>
    </location>
</feature>
<evidence type="ECO:0000313" key="2">
    <source>
        <dbReference type="EMBL" id="CAD8962898.1"/>
    </source>
</evidence>
<name>A0A7S1H291_HEMAN</name>
<evidence type="ECO:0000256" key="1">
    <source>
        <dbReference type="SAM" id="MobiDB-lite"/>
    </source>
</evidence>